<comment type="caution">
    <text evidence="9">The sequence shown here is derived from an EMBL/GenBank/DDBJ whole genome shotgun (WGS) entry which is preliminary data.</text>
</comment>
<evidence type="ECO:0000256" key="8">
    <source>
        <dbReference type="SAM" id="Phobius"/>
    </source>
</evidence>
<dbReference type="InterPro" id="IPR006507">
    <property type="entry name" value="UPF0283"/>
</dbReference>
<dbReference type="PANTHER" id="PTHR39342:SF1">
    <property type="entry name" value="UPF0283 MEMBRANE PROTEIN YCJF"/>
    <property type="match status" value="1"/>
</dbReference>
<protein>
    <submittedName>
        <fullName evidence="9">DUF697 domain-containing protein</fullName>
    </submittedName>
</protein>
<evidence type="ECO:0000256" key="2">
    <source>
        <dbReference type="ARBA" id="ARBA00008255"/>
    </source>
</evidence>
<evidence type="ECO:0000256" key="7">
    <source>
        <dbReference type="ARBA" id="ARBA00023136"/>
    </source>
</evidence>
<name>A0A5A9W5N7_9GAMM</name>
<reference evidence="9 10" key="1">
    <citation type="submission" date="2019-03" db="EMBL/GenBank/DDBJ databases">
        <title>Nitrincola sp. nov. isolated from an Indian soda lake.</title>
        <authorList>
            <person name="Joshi A."/>
            <person name="Thite S.V."/>
            <person name="Joseph N."/>
            <person name="Dhotre D."/>
            <person name="Moorthy M."/>
            <person name="Shouche Y.S."/>
        </authorList>
    </citation>
    <scope>NUCLEOTIDE SEQUENCE [LARGE SCALE GENOMIC DNA]</scope>
    <source>
        <strain evidence="9 10">MEB193</strain>
    </source>
</reference>
<dbReference type="Proteomes" id="UP000325302">
    <property type="component" value="Unassembled WGS sequence"/>
</dbReference>
<evidence type="ECO:0000256" key="4">
    <source>
        <dbReference type="ARBA" id="ARBA00022519"/>
    </source>
</evidence>
<evidence type="ECO:0000256" key="1">
    <source>
        <dbReference type="ARBA" id="ARBA00004429"/>
    </source>
</evidence>
<keyword evidence="4" id="KW-0997">Cell inner membrane</keyword>
<dbReference type="PANTHER" id="PTHR39342">
    <property type="entry name" value="UPF0283 MEMBRANE PROTEIN YCJF"/>
    <property type="match status" value="1"/>
</dbReference>
<evidence type="ECO:0000313" key="10">
    <source>
        <dbReference type="Proteomes" id="UP000325302"/>
    </source>
</evidence>
<evidence type="ECO:0000313" key="9">
    <source>
        <dbReference type="EMBL" id="KAA0875408.1"/>
    </source>
</evidence>
<accession>A0A5A9W5N7</accession>
<keyword evidence="5 8" id="KW-0812">Transmembrane</keyword>
<feature type="transmembrane region" description="Helical" evidence="8">
    <location>
        <begin position="92"/>
        <end position="115"/>
    </location>
</feature>
<dbReference type="OrthoDB" id="958025at2"/>
<evidence type="ECO:0000256" key="3">
    <source>
        <dbReference type="ARBA" id="ARBA00022475"/>
    </source>
</evidence>
<comment type="similarity">
    <text evidence="2">Belongs to the UPF0283 family.</text>
</comment>
<keyword evidence="6 8" id="KW-1133">Transmembrane helix</keyword>
<dbReference type="Pfam" id="PF05128">
    <property type="entry name" value="DUF697"/>
    <property type="match status" value="1"/>
</dbReference>
<dbReference type="NCBIfam" id="TIGR01620">
    <property type="entry name" value="hyp_HI0043"/>
    <property type="match status" value="1"/>
</dbReference>
<keyword evidence="3" id="KW-1003">Cell membrane</keyword>
<keyword evidence="7 8" id="KW-0472">Membrane</keyword>
<dbReference type="AlphaFoldDB" id="A0A5A9W5N7"/>
<sequence length="354" mass="39181">MMSKPQEFKPDQLIRARAKPQNRYLPAQEFSIDAVRASLDAEENPQVSTPAGSVNSPSKPWLGRAFLVSLMLLISLLFTRELYLWLSWGFQLSVYLGSALALVLGSFFLLLILSLGRAYLSRRRLNLARALREQAQALLLDTSSAQTDAAFVRWRQALQDYAAHTELEAILAQAWTQCPEHLQAHEALQRLSMELRAAVDARGIECISRNSLVCGALVSASPLVSFDMLLVLWRNWRMMRELSRLYGVSNQLPAQLSLLKQVLQAMALMGVSELALELSQQTLAASAGALVSARLGQGVGAGLLTARIGLKTLEMCRPLPWSEADQPSLQTLQKTLFKQLSELLSHPAEKESIS</sequence>
<dbReference type="EMBL" id="SMRS01000003">
    <property type="protein sequence ID" value="KAA0875408.1"/>
    <property type="molecule type" value="Genomic_DNA"/>
</dbReference>
<feature type="transmembrane region" description="Helical" evidence="8">
    <location>
        <begin position="65"/>
        <end position="86"/>
    </location>
</feature>
<organism evidence="9 10">
    <name type="scientific">Nitrincola tapanii</name>
    <dbReference type="NCBI Taxonomy" id="1708751"/>
    <lineage>
        <taxon>Bacteria</taxon>
        <taxon>Pseudomonadati</taxon>
        <taxon>Pseudomonadota</taxon>
        <taxon>Gammaproteobacteria</taxon>
        <taxon>Oceanospirillales</taxon>
        <taxon>Oceanospirillaceae</taxon>
        <taxon>Nitrincola</taxon>
    </lineage>
</organism>
<evidence type="ECO:0000256" key="5">
    <source>
        <dbReference type="ARBA" id="ARBA00022692"/>
    </source>
</evidence>
<proteinExistence type="inferred from homology"/>
<comment type="subcellular location">
    <subcellularLocation>
        <location evidence="1">Cell inner membrane</location>
        <topology evidence="1">Multi-pass membrane protein</topology>
    </subcellularLocation>
</comment>
<gene>
    <name evidence="9" type="ORF">E1H14_05320</name>
</gene>
<dbReference type="GO" id="GO:0005886">
    <property type="term" value="C:plasma membrane"/>
    <property type="evidence" value="ECO:0007669"/>
    <property type="project" value="UniProtKB-SubCell"/>
</dbReference>
<keyword evidence="10" id="KW-1185">Reference proteome</keyword>
<feature type="transmembrane region" description="Helical" evidence="8">
    <location>
        <begin position="212"/>
        <end position="233"/>
    </location>
</feature>
<evidence type="ECO:0000256" key="6">
    <source>
        <dbReference type="ARBA" id="ARBA00022989"/>
    </source>
</evidence>
<dbReference type="InterPro" id="IPR021147">
    <property type="entry name" value="DUF697"/>
</dbReference>